<gene>
    <name evidence="1" type="primary">yqeC</name>
    <name evidence="1" type="ORF">ACFQJC_13290</name>
</gene>
<organism evidence="1 2">
    <name type="scientific">Haloferax namakaokahaiae</name>
    <dbReference type="NCBI Taxonomy" id="1748331"/>
    <lineage>
        <taxon>Archaea</taxon>
        <taxon>Methanobacteriati</taxon>
        <taxon>Methanobacteriota</taxon>
        <taxon>Stenosarchaea group</taxon>
        <taxon>Halobacteria</taxon>
        <taxon>Halobacteriales</taxon>
        <taxon>Haloferacaceae</taxon>
        <taxon>Haloferax</taxon>
    </lineage>
</organism>
<dbReference type="Proteomes" id="UP001596481">
    <property type="component" value="Unassembled WGS sequence"/>
</dbReference>
<dbReference type="EMBL" id="JBHTAA010000005">
    <property type="protein sequence ID" value="MFC7204495.1"/>
    <property type="molecule type" value="Genomic_DNA"/>
</dbReference>
<accession>A0ABD5ZGT7</accession>
<dbReference type="AlphaFoldDB" id="A0ABD5ZGT7"/>
<dbReference type="InterPro" id="IPR017587">
    <property type="entry name" value="YqeC"/>
</dbReference>
<proteinExistence type="predicted"/>
<keyword evidence="2" id="KW-1185">Reference proteome</keyword>
<evidence type="ECO:0000313" key="2">
    <source>
        <dbReference type="Proteomes" id="UP001596481"/>
    </source>
</evidence>
<reference evidence="1 2" key="1">
    <citation type="journal article" date="2019" name="Int. J. Syst. Evol. Microbiol.">
        <title>The Global Catalogue of Microorganisms (GCM) 10K type strain sequencing project: providing services to taxonomists for standard genome sequencing and annotation.</title>
        <authorList>
            <consortium name="The Broad Institute Genomics Platform"/>
            <consortium name="The Broad Institute Genome Sequencing Center for Infectious Disease"/>
            <person name="Wu L."/>
            <person name="Ma J."/>
        </authorList>
    </citation>
    <scope>NUCLEOTIDE SEQUENCE [LARGE SCALE GENOMIC DNA]</scope>
    <source>
        <strain evidence="1 2">DSM 29988</strain>
    </source>
</reference>
<dbReference type="Pfam" id="PF19842">
    <property type="entry name" value="YqeC"/>
    <property type="match status" value="1"/>
</dbReference>
<protein>
    <submittedName>
        <fullName evidence="1">Selenium cofactor biosynthesis protein YqeC</fullName>
    </submittedName>
</protein>
<dbReference type="RefSeq" id="WP_390224245.1">
    <property type="nucleotide sequence ID" value="NZ_JBHTAA010000005.1"/>
</dbReference>
<dbReference type="NCBIfam" id="TIGR03172">
    <property type="entry name" value="selenium cofactor biosynthesis protein YqeC"/>
    <property type="match status" value="1"/>
</dbReference>
<sequence length="244" mass="25956">MDIVEALGADSGMLCVVGAGGKKTTLYHLARAVPQSVLTATVRIPIFDEQVARVAVTDDPLSALRDNDAWPLGLVPEQEREDRYRGYDPSVVTAIQNAGRADAVFVKADGARTRWLKAPNDSEPRIPASADIVVPIASAKVVGESLTEEFVHRPERVAALTGLELGDRIDADDVAAVLASPDGGRKGVPPDATVIPLVNMVDDDELEAVGREIAAGVLERTDVPRVVLARMNTEGPVVAVIERE</sequence>
<evidence type="ECO:0000313" key="1">
    <source>
        <dbReference type="EMBL" id="MFC7204495.1"/>
    </source>
</evidence>
<comment type="caution">
    <text evidence="1">The sequence shown here is derived from an EMBL/GenBank/DDBJ whole genome shotgun (WGS) entry which is preliminary data.</text>
</comment>
<name>A0ABD5ZGT7_9EURY</name>